<evidence type="ECO:0000313" key="1">
    <source>
        <dbReference type="EMBL" id="KAI5666638.1"/>
    </source>
</evidence>
<gene>
    <name evidence="1" type="ORF">M9H77_16491</name>
</gene>
<name>A0ACC0B2A1_CATRO</name>
<evidence type="ECO:0000313" key="2">
    <source>
        <dbReference type="Proteomes" id="UP001060085"/>
    </source>
</evidence>
<dbReference type="Proteomes" id="UP001060085">
    <property type="component" value="Linkage Group LG04"/>
</dbReference>
<proteinExistence type="predicted"/>
<accession>A0ACC0B2A1</accession>
<protein>
    <submittedName>
        <fullName evidence="1">Uncharacterized protein</fullName>
    </submittedName>
</protein>
<sequence>MVPRLFKKIKDKLVKDNMSAAIHFPGSFTEAIAETLARKERKEARRAYLTLEKKIQPALSSGSSSKLRRAAATSIRCNQTATTQAAAEQQTVSSREGLEDASLSQIHGLRESGMLKSGVTREFQLSHLLGSFTEATAETLARKERKEARRAYLSLGKKIQPALSNGSSNKLRRVVVTSIHCNQTIATRAVAEQQIVNTAAAAAARRRLLEREEAEASTDEEEEESRGGNRSGVALIN</sequence>
<keyword evidence="2" id="KW-1185">Reference proteome</keyword>
<comment type="caution">
    <text evidence="1">The sequence shown here is derived from an EMBL/GenBank/DDBJ whole genome shotgun (WGS) entry which is preliminary data.</text>
</comment>
<dbReference type="EMBL" id="CM044704">
    <property type="protein sequence ID" value="KAI5666638.1"/>
    <property type="molecule type" value="Genomic_DNA"/>
</dbReference>
<reference evidence="2" key="1">
    <citation type="journal article" date="2023" name="Nat. Plants">
        <title>Single-cell RNA sequencing provides a high-resolution roadmap for understanding the multicellular compartmentation of specialized metabolism.</title>
        <authorList>
            <person name="Sun S."/>
            <person name="Shen X."/>
            <person name="Li Y."/>
            <person name="Li Y."/>
            <person name="Wang S."/>
            <person name="Li R."/>
            <person name="Zhang H."/>
            <person name="Shen G."/>
            <person name="Guo B."/>
            <person name="Wei J."/>
            <person name="Xu J."/>
            <person name="St-Pierre B."/>
            <person name="Chen S."/>
            <person name="Sun C."/>
        </authorList>
    </citation>
    <scope>NUCLEOTIDE SEQUENCE [LARGE SCALE GENOMIC DNA]</scope>
</reference>
<organism evidence="1 2">
    <name type="scientific">Catharanthus roseus</name>
    <name type="common">Madagascar periwinkle</name>
    <name type="synonym">Vinca rosea</name>
    <dbReference type="NCBI Taxonomy" id="4058"/>
    <lineage>
        <taxon>Eukaryota</taxon>
        <taxon>Viridiplantae</taxon>
        <taxon>Streptophyta</taxon>
        <taxon>Embryophyta</taxon>
        <taxon>Tracheophyta</taxon>
        <taxon>Spermatophyta</taxon>
        <taxon>Magnoliopsida</taxon>
        <taxon>eudicotyledons</taxon>
        <taxon>Gunneridae</taxon>
        <taxon>Pentapetalae</taxon>
        <taxon>asterids</taxon>
        <taxon>lamiids</taxon>
        <taxon>Gentianales</taxon>
        <taxon>Apocynaceae</taxon>
        <taxon>Rauvolfioideae</taxon>
        <taxon>Vinceae</taxon>
        <taxon>Catharanthinae</taxon>
        <taxon>Catharanthus</taxon>
    </lineage>
</organism>